<accession>A0AAD5XDU9</accession>
<dbReference type="InterPro" id="IPR006015">
    <property type="entry name" value="Universal_stress_UspA"/>
</dbReference>
<comment type="caution">
    <text evidence="2">The sequence shown here is derived from an EMBL/GenBank/DDBJ whole genome shotgun (WGS) entry which is preliminary data.</text>
</comment>
<reference evidence="2" key="1">
    <citation type="submission" date="2020-05" db="EMBL/GenBank/DDBJ databases">
        <title>Phylogenomic resolution of chytrid fungi.</title>
        <authorList>
            <person name="Stajich J.E."/>
            <person name="Amses K."/>
            <person name="Simmons R."/>
            <person name="Seto K."/>
            <person name="Myers J."/>
            <person name="Bonds A."/>
            <person name="Quandt C.A."/>
            <person name="Barry K."/>
            <person name="Liu P."/>
            <person name="Grigoriev I."/>
            <person name="Longcore J.E."/>
            <person name="James T.Y."/>
        </authorList>
    </citation>
    <scope>NUCLEOTIDE SEQUENCE</scope>
    <source>
        <strain evidence="2">JEL0513</strain>
    </source>
</reference>
<dbReference type="PANTHER" id="PTHR31964">
    <property type="entry name" value="ADENINE NUCLEOTIDE ALPHA HYDROLASES-LIKE SUPERFAMILY PROTEIN"/>
    <property type="match status" value="1"/>
</dbReference>
<proteinExistence type="predicted"/>
<keyword evidence="3" id="KW-1185">Reference proteome</keyword>
<evidence type="ECO:0000313" key="3">
    <source>
        <dbReference type="Proteomes" id="UP001211907"/>
    </source>
</evidence>
<dbReference type="PANTHER" id="PTHR31964:SF113">
    <property type="entry name" value="USPA DOMAIN-CONTAINING PROTEIN"/>
    <property type="match status" value="1"/>
</dbReference>
<dbReference type="Proteomes" id="UP001211907">
    <property type="component" value="Unassembled WGS sequence"/>
</dbReference>
<sequence length="241" mass="25444">MGETKGVPIESVTDVVISANVGTFKTTRTVVIAVDGSKFSEYAVNSAIDDILQPSEFVIIISVVDKSFAELQTATSPEATLQQKQPDAVEHDNTSILRKYYKLVARKGFQCKAVSVVGIVKEAIVLFVNNVNADLLIVGSRGKDLASKSLIGSRKADTIQAYYLFYNGENGGGPNGGMGGIVTAMISLNANKNFLAHNSTLAANASFPSGTLCGADTSTCMVGSPTGWQIPQVSFILCKPV</sequence>
<gene>
    <name evidence="2" type="ORF">HK100_010347</name>
</gene>
<feature type="domain" description="UspA" evidence="1">
    <location>
        <begin position="28"/>
        <end position="153"/>
    </location>
</feature>
<name>A0AAD5XDU9_9FUNG</name>
<dbReference type="Pfam" id="PF00582">
    <property type="entry name" value="Usp"/>
    <property type="match status" value="1"/>
</dbReference>
<evidence type="ECO:0000313" key="2">
    <source>
        <dbReference type="EMBL" id="KAJ3126239.1"/>
    </source>
</evidence>
<dbReference type="CDD" id="cd23659">
    <property type="entry name" value="USP_At3g01520-like"/>
    <property type="match status" value="1"/>
</dbReference>
<dbReference type="EMBL" id="JADGJH010000568">
    <property type="protein sequence ID" value="KAJ3126239.1"/>
    <property type="molecule type" value="Genomic_DNA"/>
</dbReference>
<evidence type="ECO:0000259" key="1">
    <source>
        <dbReference type="Pfam" id="PF00582"/>
    </source>
</evidence>
<dbReference type="SUPFAM" id="SSF52402">
    <property type="entry name" value="Adenine nucleotide alpha hydrolases-like"/>
    <property type="match status" value="1"/>
</dbReference>
<organism evidence="2 3">
    <name type="scientific">Physocladia obscura</name>
    <dbReference type="NCBI Taxonomy" id="109957"/>
    <lineage>
        <taxon>Eukaryota</taxon>
        <taxon>Fungi</taxon>
        <taxon>Fungi incertae sedis</taxon>
        <taxon>Chytridiomycota</taxon>
        <taxon>Chytridiomycota incertae sedis</taxon>
        <taxon>Chytridiomycetes</taxon>
        <taxon>Chytridiales</taxon>
        <taxon>Chytriomycetaceae</taxon>
        <taxon>Physocladia</taxon>
    </lineage>
</organism>
<dbReference type="AlphaFoldDB" id="A0AAD5XDU9"/>
<dbReference type="Gene3D" id="3.40.50.620">
    <property type="entry name" value="HUPs"/>
    <property type="match status" value="1"/>
</dbReference>
<dbReference type="InterPro" id="IPR006016">
    <property type="entry name" value="UspA"/>
</dbReference>
<dbReference type="InterPro" id="IPR014729">
    <property type="entry name" value="Rossmann-like_a/b/a_fold"/>
</dbReference>
<dbReference type="PRINTS" id="PR01438">
    <property type="entry name" value="UNVRSLSTRESS"/>
</dbReference>
<protein>
    <recommendedName>
        <fullName evidence="1">UspA domain-containing protein</fullName>
    </recommendedName>
</protein>